<reference evidence="14 15" key="1">
    <citation type="submission" date="2021-03" db="EMBL/GenBank/DDBJ databases">
        <title>Sequencing the genomes of 1000 actinobacteria strains.</title>
        <authorList>
            <person name="Klenk H.-P."/>
        </authorList>
    </citation>
    <scope>NUCLEOTIDE SEQUENCE [LARGE SCALE GENOMIC DNA]</scope>
    <source>
        <strain evidence="14 15">DSM 14566</strain>
    </source>
</reference>
<gene>
    <name evidence="14" type="ORF">JOF43_000779</name>
</gene>
<evidence type="ECO:0000313" key="14">
    <source>
        <dbReference type="EMBL" id="MBP2380822.1"/>
    </source>
</evidence>
<protein>
    <recommendedName>
        <fullName evidence="10">Regulator of SigK</fullName>
    </recommendedName>
    <alternativeName>
        <fullName evidence="9">Sigma-K anti-sigma factor RskA</fullName>
    </alternativeName>
</protein>
<feature type="region of interest" description="Disordered" evidence="11">
    <location>
        <begin position="25"/>
        <end position="115"/>
    </location>
</feature>
<dbReference type="PANTHER" id="PTHR37461">
    <property type="entry name" value="ANTI-SIGMA-K FACTOR RSKA"/>
    <property type="match status" value="1"/>
</dbReference>
<keyword evidence="15" id="KW-1185">Reference proteome</keyword>
<comment type="subcellular location">
    <subcellularLocation>
        <location evidence="2">Cell membrane</location>
    </subcellularLocation>
    <subcellularLocation>
        <location evidence="1">Membrane</location>
        <topology evidence="1">Single-pass membrane protein</topology>
    </subcellularLocation>
</comment>
<keyword evidence="5 12" id="KW-1133">Transmembrane helix</keyword>
<dbReference type="EMBL" id="JAGIOD010000001">
    <property type="protein sequence ID" value="MBP2380822.1"/>
    <property type="molecule type" value="Genomic_DNA"/>
</dbReference>
<evidence type="ECO:0000256" key="11">
    <source>
        <dbReference type="SAM" id="MobiDB-lite"/>
    </source>
</evidence>
<evidence type="ECO:0000256" key="9">
    <source>
        <dbReference type="ARBA" id="ARBA00029829"/>
    </source>
</evidence>
<accession>A0ABS4WX95</accession>
<evidence type="ECO:0000259" key="13">
    <source>
        <dbReference type="Pfam" id="PF10099"/>
    </source>
</evidence>
<evidence type="ECO:0000256" key="1">
    <source>
        <dbReference type="ARBA" id="ARBA00004167"/>
    </source>
</evidence>
<dbReference type="Gene3D" id="1.10.10.1320">
    <property type="entry name" value="Anti-sigma factor, zinc-finger domain"/>
    <property type="match status" value="1"/>
</dbReference>
<evidence type="ECO:0000256" key="2">
    <source>
        <dbReference type="ARBA" id="ARBA00004236"/>
    </source>
</evidence>
<organism evidence="14 15">
    <name type="scientific">Brachybacterium sacelli</name>
    <dbReference type="NCBI Taxonomy" id="173364"/>
    <lineage>
        <taxon>Bacteria</taxon>
        <taxon>Bacillati</taxon>
        <taxon>Actinomycetota</taxon>
        <taxon>Actinomycetes</taxon>
        <taxon>Micrococcales</taxon>
        <taxon>Dermabacteraceae</taxon>
        <taxon>Brachybacterium</taxon>
    </lineage>
</organism>
<evidence type="ECO:0000256" key="5">
    <source>
        <dbReference type="ARBA" id="ARBA00022989"/>
    </source>
</evidence>
<dbReference type="RefSeq" id="WP_209899359.1">
    <property type="nucleotide sequence ID" value="NZ_BAAAJW010000015.1"/>
</dbReference>
<evidence type="ECO:0000256" key="12">
    <source>
        <dbReference type="SAM" id="Phobius"/>
    </source>
</evidence>
<evidence type="ECO:0000256" key="8">
    <source>
        <dbReference type="ARBA" id="ARBA00023163"/>
    </source>
</evidence>
<evidence type="ECO:0000256" key="4">
    <source>
        <dbReference type="ARBA" id="ARBA00022692"/>
    </source>
</evidence>
<dbReference type="Proteomes" id="UP001519290">
    <property type="component" value="Unassembled WGS sequence"/>
</dbReference>
<keyword evidence="7 12" id="KW-0472">Membrane</keyword>
<evidence type="ECO:0000313" key="15">
    <source>
        <dbReference type="Proteomes" id="UP001519290"/>
    </source>
</evidence>
<evidence type="ECO:0000256" key="3">
    <source>
        <dbReference type="ARBA" id="ARBA00022475"/>
    </source>
</evidence>
<keyword evidence="4 12" id="KW-0812">Transmembrane</keyword>
<dbReference type="InterPro" id="IPR051474">
    <property type="entry name" value="Anti-sigma-K/W_factor"/>
</dbReference>
<feature type="domain" description="Anti-sigma K factor RskA C-terminal" evidence="13">
    <location>
        <begin position="134"/>
        <end position="282"/>
    </location>
</feature>
<dbReference type="PANTHER" id="PTHR37461:SF1">
    <property type="entry name" value="ANTI-SIGMA-K FACTOR RSKA"/>
    <property type="match status" value="1"/>
</dbReference>
<name>A0ABS4WX95_9MICO</name>
<keyword evidence="6" id="KW-0805">Transcription regulation</keyword>
<dbReference type="Pfam" id="PF10099">
    <property type="entry name" value="RskA_C"/>
    <property type="match status" value="1"/>
</dbReference>
<evidence type="ECO:0000256" key="7">
    <source>
        <dbReference type="ARBA" id="ARBA00023136"/>
    </source>
</evidence>
<keyword evidence="3" id="KW-1003">Cell membrane</keyword>
<feature type="transmembrane region" description="Helical" evidence="12">
    <location>
        <begin position="132"/>
        <end position="151"/>
    </location>
</feature>
<evidence type="ECO:0000256" key="6">
    <source>
        <dbReference type="ARBA" id="ARBA00023015"/>
    </source>
</evidence>
<evidence type="ECO:0000256" key="10">
    <source>
        <dbReference type="ARBA" id="ARBA00030803"/>
    </source>
</evidence>
<dbReference type="InterPro" id="IPR018764">
    <property type="entry name" value="RskA_C"/>
</dbReference>
<dbReference type="InterPro" id="IPR041916">
    <property type="entry name" value="Anti_sigma_zinc_sf"/>
</dbReference>
<sequence>MNERQYDMTGAWALNALDESERARVEGYLDQDPAAADEARSFEETAGELARGLEPVTPRPELKDSLMARIAQTRQLPPEPAQDSQDTPHDAPRPVHTHRAAESPADPSSEGVRDGDVVSLDRYRSSARRTRWLAVAAAALMVTTVTGVGLWSTERAAQEDSQATIEAMESAQAEAEQEQQMVSTIMAADDAAHMTVPAETGGALNLMYSRAEQAMLVQPADLPDLPSDSTYQLWLIDDEGARSAGLVTGSDQAVMVSDEIPADGQLGLTVEPSGGSEQPTLPVVAAGDL</sequence>
<proteinExistence type="predicted"/>
<keyword evidence="8" id="KW-0804">Transcription</keyword>
<comment type="caution">
    <text evidence="14">The sequence shown here is derived from an EMBL/GenBank/DDBJ whole genome shotgun (WGS) entry which is preliminary data.</text>
</comment>